<name>B3QSD2_CHLT3</name>
<dbReference type="EMBL" id="CP001100">
    <property type="protein sequence ID" value="ACF12523.1"/>
    <property type="molecule type" value="Genomic_DNA"/>
</dbReference>
<dbReference type="AlphaFoldDB" id="B3QSD2"/>
<sequence length="121" mass="13190">MRVNIKITSPKEFHFKNGAPEVDATVIKTTELMSQKAGSLAHAILTEISPALALRTVSGNLLLLLPETNQGMNQMIKGHAIWAKVFLIPFGTKEGAGFYEDEKLTLLGRAMVAVVKSKELL</sequence>
<evidence type="ECO:0000313" key="2">
    <source>
        <dbReference type="Proteomes" id="UP000001208"/>
    </source>
</evidence>
<accession>B3QSD2</accession>
<keyword evidence="2" id="KW-1185">Reference proteome</keyword>
<dbReference type="KEGG" id="cts:Ctha_0052"/>
<dbReference type="HOGENOM" id="CLU_2033921_0_0_10"/>
<dbReference type="STRING" id="517418.Ctha_0052"/>
<evidence type="ECO:0000313" key="1">
    <source>
        <dbReference type="EMBL" id="ACF12523.1"/>
    </source>
</evidence>
<dbReference type="Proteomes" id="UP000001208">
    <property type="component" value="Chromosome"/>
</dbReference>
<reference evidence="1 2" key="1">
    <citation type="submission" date="2008-06" db="EMBL/GenBank/DDBJ databases">
        <title>Complete sequence of Chloroherpeton thalassium ATCC 35110.</title>
        <authorList>
            <consortium name="US DOE Joint Genome Institute"/>
            <person name="Lucas S."/>
            <person name="Copeland A."/>
            <person name="Lapidus A."/>
            <person name="Glavina del Rio T."/>
            <person name="Dalin E."/>
            <person name="Tice H."/>
            <person name="Bruce D."/>
            <person name="Goodwin L."/>
            <person name="Pitluck S."/>
            <person name="Schmutz J."/>
            <person name="Larimer F."/>
            <person name="Land M."/>
            <person name="Hauser L."/>
            <person name="Kyrpides N."/>
            <person name="Mikhailova N."/>
            <person name="Liu Z."/>
            <person name="Li T."/>
            <person name="Zhao F."/>
            <person name="Overmann J."/>
            <person name="Bryant D.A."/>
            <person name="Richardson P."/>
        </authorList>
    </citation>
    <scope>NUCLEOTIDE SEQUENCE [LARGE SCALE GENOMIC DNA]</scope>
    <source>
        <strain evidence="2">ATCC 35110 / GB-78</strain>
    </source>
</reference>
<protein>
    <submittedName>
        <fullName evidence="1">Uncharacterized protein</fullName>
    </submittedName>
</protein>
<organism evidence="1 2">
    <name type="scientific">Chloroherpeton thalassium (strain ATCC 35110 / GB-78)</name>
    <dbReference type="NCBI Taxonomy" id="517418"/>
    <lineage>
        <taxon>Bacteria</taxon>
        <taxon>Pseudomonadati</taxon>
        <taxon>Chlorobiota</taxon>
        <taxon>Chlorobiia</taxon>
        <taxon>Chlorobiales</taxon>
        <taxon>Chloroherpetonaceae</taxon>
        <taxon>Chloroherpeton</taxon>
    </lineage>
</organism>
<dbReference type="RefSeq" id="WP_012498607.1">
    <property type="nucleotide sequence ID" value="NC_011026.1"/>
</dbReference>
<proteinExistence type="predicted"/>
<gene>
    <name evidence="1" type="ordered locus">Ctha_0052</name>
</gene>